<dbReference type="EC" id="5.1.99.6" evidence="19"/>
<dbReference type="SUPFAM" id="SSF53613">
    <property type="entry name" value="Ribokinase-like"/>
    <property type="match status" value="1"/>
</dbReference>
<dbReference type="Gene3D" id="3.40.1190.20">
    <property type="match status" value="1"/>
</dbReference>
<dbReference type="NCBIfam" id="TIGR00196">
    <property type="entry name" value="yjeF_cterm"/>
    <property type="match status" value="1"/>
</dbReference>
<comment type="caution">
    <text evidence="18">Lacks conserved residue(s) required for the propagation of feature annotation.</text>
</comment>
<keyword evidence="9 18" id="KW-0630">Potassium</keyword>
<evidence type="ECO:0000256" key="19">
    <source>
        <dbReference type="PIRNR" id="PIRNR017184"/>
    </source>
</evidence>
<keyword evidence="11 18" id="KW-0413">Isomerase</keyword>
<feature type="binding site" evidence="17">
    <location>
        <position position="366"/>
    </location>
    <ligand>
        <name>(6S)-NADPHX</name>
        <dbReference type="ChEBI" id="CHEBI:64076"/>
    </ligand>
</feature>
<evidence type="ECO:0000256" key="7">
    <source>
        <dbReference type="ARBA" id="ARBA00022840"/>
    </source>
</evidence>
<accession>A0ABU7YV48</accession>
<evidence type="ECO:0000256" key="3">
    <source>
        <dbReference type="ARBA" id="ARBA00006001"/>
    </source>
</evidence>
<keyword evidence="5 18" id="KW-0479">Metal-binding</keyword>
<dbReference type="CDD" id="cd01171">
    <property type="entry name" value="YXKO-related"/>
    <property type="match status" value="1"/>
</dbReference>
<evidence type="ECO:0000256" key="14">
    <source>
        <dbReference type="ARBA" id="ARBA00025153"/>
    </source>
</evidence>
<comment type="function">
    <text evidence="18">Catalyzes the epimerization of the S- and R-forms of NAD(P)HX, a damaged form of NAD(P)H that is a result of enzymatic or heat-dependent hydration. This is a prerequisite for the S-specific NAD(P)H-hydrate dehydratase to allow the repair of both epimers of NAD(P)HX.</text>
</comment>
<evidence type="ECO:0000256" key="9">
    <source>
        <dbReference type="ARBA" id="ARBA00022958"/>
    </source>
</evidence>
<reference evidence="22 23" key="1">
    <citation type="journal article" date="2016" name="Int. J. Syst. Evol. Microbiol.">
        <title>Lysobacter erysipheiresistens sp. nov., an antagonist of powdery mildew, isolated from tobacco-cultivated soil.</title>
        <authorList>
            <person name="Xie B."/>
            <person name="Li T."/>
            <person name="Lin X."/>
            <person name="Wang C.J."/>
            <person name="Chen Y.J."/>
            <person name="Liu W.J."/>
            <person name="Zhao Z.W."/>
        </authorList>
    </citation>
    <scope>NUCLEOTIDE SEQUENCE [LARGE SCALE GENOMIC DNA]</scope>
    <source>
        <strain evidence="22 23">RS-LYSO-3</strain>
    </source>
</reference>
<feature type="binding site" evidence="18">
    <location>
        <begin position="126"/>
        <end position="132"/>
    </location>
    <ligand>
        <name>(6S)-NADPHX</name>
        <dbReference type="ChEBI" id="CHEBI:64076"/>
    </ligand>
</feature>
<comment type="caution">
    <text evidence="22">The sequence shown here is derived from an EMBL/GenBank/DDBJ whole genome shotgun (WGS) entry which is preliminary data.</text>
</comment>
<keyword evidence="23" id="KW-1185">Reference proteome</keyword>
<feature type="binding site" evidence="17">
    <location>
        <begin position="403"/>
        <end position="407"/>
    </location>
    <ligand>
        <name>AMP</name>
        <dbReference type="ChEBI" id="CHEBI:456215"/>
    </ligand>
</feature>
<evidence type="ECO:0000256" key="4">
    <source>
        <dbReference type="ARBA" id="ARBA00009524"/>
    </source>
</evidence>
<dbReference type="PANTHER" id="PTHR12592:SF0">
    <property type="entry name" value="ATP-DEPENDENT (S)-NAD(P)H-HYDRATE DEHYDRATASE"/>
    <property type="match status" value="1"/>
</dbReference>
<evidence type="ECO:0000256" key="15">
    <source>
        <dbReference type="ARBA" id="ARBA00048238"/>
    </source>
</evidence>
<dbReference type="Proteomes" id="UP001355056">
    <property type="component" value="Unassembled WGS sequence"/>
</dbReference>
<comment type="cofactor">
    <cofactor evidence="18 19">
        <name>K(+)</name>
        <dbReference type="ChEBI" id="CHEBI:29103"/>
    </cofactor>
    <text evidence="18 19">Binds 1 potassium ion per subunit.</text>
</comment>
<evidence type="ECO:0000256" key="17">
    <source>
        <dbReference type="HAMAP-Rule" id="MF_01965"/>
    </source>
</evidence>
<evidence type="ECO:0000256" key="6">
    <source>
        <dbReference type="ARBA" id="ARBA00022741"/>
    </source>
</evidence>
<comment type="catalytic activity">
    <reaction evidence="16 17 19">
        <text>(6S)-NADPHX + ADP = AMP + phosphate + NADPH + H(+)</text>
        <dbReference type="Rhea" id="RHEA:32235"/>
        <dbReference type="ChEBI" id="CHEBI:15378"/>
        <dbReference type="ChEBI" id="CHEBI:43474"/>
        <dbReference type="ChEBI" id="CHEBI:57783"/>
        <dbReference type="ChEBI" id="CHEBI:64076"/>
        <dbReference type="ChEBI" id="CHEBI:456215"/>
        <dbReference type="ChEBI" id="CHEBI:456216"/>
        <dbReference type="EC" id="4.2.1.136"/>
    </reaction>
</comment>
<sequence length="495" mass="51102">MTAALYDVAALRAIETQASARSDDASALMRRAGQGAWRVLLDRWPAAGALLVACGPGNNGGDGYVLARHARQSGRDVAVVRVAAHAPRGELAMRACADYLEAGGRVVEFVDGELPPADVVVDALFGIGLARAPDESLSALIAAINRHPAPVFALDVPSGVDAVRGSAPGVSVRAQRTVEFIAPKMSLRTGIARDLCGALQVDTLDLDPAAFDVAASAECLRPSDLWRWLAPRRRDSHKGEHGRVLCVGGEHGHGGAILLAAEAALRSGAGLVDVVTRLPHVVALLARLPEAMAHAHADDADALDAHFIEAADVVMIGPGLGQGAWGATLFDQTLQAGKPAVLDADALNLLAAKPRRLPADTILTPHPGEAARLLGIDTGAVQRDRFDVAQRLAERHDAVVVLKGAGSIVAAPGRTPRLVDAGNPGMAVGGMGDVLAGVIAALRAQGLDAFDAASCGALLHAAAGDAAARESGERGLLPTDLMPWLRRLANPELPT</sequence>
<keyword evidence="10 17" id="KW-0520">NAD</keyword>
<feature type="binding site" evidence="17">
    <location>
        <position position="432"/>
    </location>
    <ligand>
        <name>AMP</name>
        <dbReference type="ChEBI" id="CHEBI:456215"/>
    </ligand>
</feature>
<evidence type="ECO:0000259" key="21">
    <source>
        <dbReference type="PROSITE" id="PS51385"/>
    </source>
</evidence>
<organism evidence="22 23">
    <name type="scientific">Novilysobacter erysipheiresistens</name>
    <dbReference type="NCBI Taxonomy" id="1749332"/>
    <lineage>
        <taxon>Bacteria</taxon>
        <taxon>Pseudomonadati</taxon>
        <taxon>Pseudomonadota</taxon>
        <taxon>Gammaproteobacteria</taxon>
        <taxon>Lysobacterales</taxon>
        <taxon>Lysobacteraceae</taxon>
        <taxon>Novilysobacter</taxon>
    </lineage>
</organism>
<name>A0ABU7YV48_9GAMM</name>
<feature type="binding site" evidence="18">
    <location>
        <position position="155"/>
    </location>
    <ligand>
        <name>(6S)-NADPHX</name>
        <dbReference type="ChEBI" id="CHEBI:64076"/>
    </ligand>
</feature>
<keyword evidence="8 17" id="KW-0521">NADP</keyword>
<keyword evidence="12 17" id="KW-0456">Lyase</keyword>
<dbReference type="PROSITE" id="PS01050">
    <property type="entry name" value="YJEF_C_2"/>
    <property type="match status" value="1"/>
</dbReference>
<dbReference type="InterPro" id="IPR004443">
    <property type="entry name" value="YjeF_N_dom"/>
</dbReference>
<feature type="binding site" evidence="18">
    <location>
        <position position="59"/>
    </location>
    <ligand>
        <name>K(+)</name>
        <dbReference type="ChEBI" id="CHEBI:29103"/>
    </ligand>
</feature>
<comment type="catalytic activity">
    <reaction evidence="15 17 19">
        <text>(6S)-NADHX + ADP = AMP + phosphate + NADH + H(+)</text>
        <dbReference type="Rhea" id="RHEA:32223"/>
        <dbReference type="ChEBI" id="CHEBI:15378"/>
        <dbReference type="ChEBI" id="CHEBI:43474"/>
        <dbReference type="ChEBI" id="CHEBI:57945"/>
        <dbReference type="ChEBI" id="CHEBI:64074"/>
        <dbReference type="ChEBI" id="CHEBI:456215"/>
        <dbReference type="ChEBI" id="CHEBI:456216"/>
        <dbReference type="EC" id="4.2.1.136"/>
    </reaction>
</comment>
<dbReference type="InterPro" id="IPR000631">
    <property type="entry name" value="CARKD"/>
</dbReference>
<dbReference type="HAMAP" id="MF_01965">
    <property type="entry name" value="NADHX_dehydratase"/>
    <property type="match status" value="1"/>
</dbReference>
<dbReference type="PANTHER" id="PTHR12592">
    <property type="entry name" value="ATP-DEPENDENT (S)-NAD(P)H-HYDRATE DEHYDRATASE FAMILY MEMBER"/>
    <property type="match status" value="1"/>
</dbReference>
<feature type="domain" description="YjeF N-terminal" evidence="21">
    <location>
        <begin position="11"/>
        <end position="212"/>
    </location>
</feature>
<dbReference type="InterPro" id="IPR030677">
    <property type="entry name" value="Nnr"/>
</dbReference>
<evidence type="ECO:0000259" key="20">
    <source>
        <dbReference type="PROSITE" id="PS51383"/>
    </source>
</evidence>
<gene>
    <name evidence="17" type="primary">nnrD</name>
    <name evidence="18" type="synonym">nnrE</name>
    <name evidence="22" type="ORF">SNE34_02105</name>
</gene>
<keyword evidence="7 17" id="KW-0067">ATP-binding</keyword>
<evidence type="ECO:0000256" key="8">
    <source>
        <dbReference type="ARBA" id="ARBA00022857"/>
    </source>
</evidence>
<evidence type="ECO:0000256" key="16">
    <source>
        <dbReference type="ARBA" id="ARBA00049209"/>
    </source>
</evidence>
<dbReference type="InterPro" id="IPR029056">
    <property type="entry name" value="Ribokinase-like"/>
</dbReference>
<evidence type="ECO:0000256" key="11">
    <source>
        <dbReference type="ARBA" id="ARBA00023235"/>
    </source>
</evidence>
<dbReference type="PROSITE" id="PS51385">
    <property type="entry name" value="YJEF_N"/>
    <property type="match status" value="1"/>
</dbReference>
<keyword evidence="13" id="KW-0511">Multifunctional enzyme</keyword>
<comment type="cofactor">
    <cofactor evidence="17">
        <name>Mg(2+)</name>
        <dbReference type="ChEBI" id="CHEBI:18420"/>
    </cofactor>
</comment>
<evidence type="ECO:0000313" key="23">
    <source>
        <dbReference type="Proteomes" id="UP001355056"/>
    </source>
</evidence>
<feature type="domain" description="YjeF C-terminal" evidence="20">
    <location>
        <begin position="221"/>
        <end position="492"/>
    </location>
</feature>
<dbReference type="PIRSF" id="PIRSF017184">
    <property type="entry name" value="Nnr"/>
    <property type="match status" value="1"/>
</dbReference>
<dbReference type="Gene3D" id="3.40.50.10260">
    <property type="entry name" value="YjeF N-terminal domain"/>
    <property type="match status" value="1"/>
</dbReference>
<dbReference type="InterPro" id="IPR017953">
    <property type="entry name" value="Carbohydrate_kinase_pred_CS"/>
</dbReference>
<comment type="function">
    <text evidence="17">Catalyzes the dehydration of the S-form of NAD(P)HX at the expense of ADP, which is converted to AMP. Together with NAD(P)HX epimerase, which catalyzes the epimerization of the S- and R-forms, the enzyme allows the repair of both epimers of NAD(P)HX, a damaged form of NAD(P)H that is a result of enzymatic or heat-dependent hydration.</text>
</comment>
<comment type="similarity">
    <text evidence="17">Belongs to the NnrD/CARKD family.</text>
</comment>
<evidence type="ECO:0000313" key="22">
    <source>
        <dbReference type="EMBL" id="MEG3182806.1"/>
    </source>
</evidence>
<evidence type="ECO:0000256" key="2">
    <source>
        <dbReference type="ARBA" id="ARBA00000909"/>
    </source>
</evidence>
<comment type="catalytic activity">
    <reaction evidence="1 18 19">
        <text>(6R)-NADHX = (6S)-NADHX</text>
        <dbReference type="Rhea" id="RHEA:32215"/>
        <dbReference type="ChEBI" id="CHEBI:64074"/>
        <dbReference type="ChEBI" id="CHEBI:64075"/>
        <dbReference type="EC" id="5.1.99.6"/>
    </reaction>
</comment>
<dbReference type="EMBL" id="JAXGFP010000001">
    <property type="protein sequence ID" value="MEG3182806.1"/>
    <property type="molecule type" value="Genomic_DNA"/>
</dbReference>
<dbReference type="EC" id="4.2.1.136" evidence="19"/>
<evidence type="ECO:0000256" key="13">
    <source>
        <dbReference type="ARBA" id="ARBA00023268"/>
    </source>
</evidence>
<proteinExistence type="inferred from homology"/>
<keyword evidence="6 17" id="KW-0547">Nucleotide-binding</keyword>
<dbReference type="Pfam" id="PF03853">
    <property type="entry name" value="YjeF_N"/>
    <property type="match status" value="1"/>
</dbReference>
<feature type="binding site" evidence="18">
    <location>
        <position position="158"/>
    </location>
    <ligand>
        <name>K(+)</name>
        <dbReference type="ChEBI" id="CHEBI:29103"/>
    </ligand>
</feature>
<dbReference type="NCBIfam" id="TIGR00197">
    <property type="entry name" value="yjeF_nterm"/>
    <property type="match status" value="1"/>
</dbReference>
<evidence type="ECO:0000256" key="5">
    <source>
        <dbReference type="ARBA" id="ARBA00022723"/>
    </source>
</evidence>
<dbReference type="Pfam" id="PF01256">
    <property type="entry name" value="Carb_kinase"/>
    <property type="match status" value="1"/>
</dbReference>
<comment type="catalytic activity">
    <reaction evidence="2 18 19">
        <text>(6R)-NADPHX = (6S)-NADPHX</text>
        <dbReference type="Rhea" id="RHEA:32227"/>
        <dbReference type="ChEBI" id="CHEBI:64076"/>
        <dbReference type="ChEBI" id="CHEBI:64077"/>
        <dbReference type="EC" id="5.1.99.6"/>
    </reaction>
</comment>
<protein>
    <recommendedName>
        <fullName evidence="19">Bifunctional NAD(P)H-hydrate repair enzyme</fullName>
    </recommendedName>
    <alternativeName>
        <fullName evidence="19">Nicotinamide nucleotide repair protein</fullName>
    </alternativeName>
    <domain>
        <recommendedName>
            <fullName evidence="19">ADP-dependent (S)-NAD(P)H-hydrate dehydratase</fullName>
            <ecNumber evidence="19">4.2.1.136</ecNumber>
        </recommendedName>
        <alternativeName>
            <fullName evidence="19">ADP-dependent NAD(P)HX dehydratase</fullName>
        </alternativeName>
    </domain>
    <domain>
        <recommendedName>
            <fullName evidence="19">NAD(P)H-hydrate epimerase</fullName>
            <ecNumber evidence="19">5.1.99.6</ecNumber>
        </recommendedName>
    </domain>
</protein>
<feature type="binding site" evidence="18">
    <location>
        <position position="122"/>
    </location>
    <ligand>
        <name>K(+)</name>
        <dbReference type="ChEBI" id="CHEBI:29103"/>
    </ligand>
</feature>
<comment type="subunit">
    <text evidence="17">Homotetramer.</text>
</comment>
<comment type="similarity">
    <text evidence="18">Belongs to the NnrE/AIBP family.</text>
</comment>
<evidence type="ECO:0000256" key="1">
    <source>
        <dbReference type="ARBA" id="ARBA00000013"/>
    </source>
</evidence>
<dbReference type="RefSeq" id="WP_332614241.1">
    <property type="nucleotide sequence ID" value="NZ_JAXGFP010000001.1"/>
</dbReference>
<feature type="binding site" evidence="17">
    <location>
        <position position="433"/>
    </location>
    <ligand>
        <name>(6S)-NADPHX</name>
        <dbReference type="ChEBI" id="CHEBI:64076"/>
    </ligand>
</feature>
<dbReference type="PROSITE" id="PS51383">
    <property type="entry name" value="YJEF_C_3"/>
    <property type="match status" value="1"/>
</dbReference>
<comment type="similarity">
    <text evidence="4 19">In the C-terminal section; belongs to the NnrD/CARKD family.</text>
</comment>
<evidence type="ECO:0000256" key="18">
    <source>
        <dbReference type="HAMAP-Rule" id="MF_01966"/>
    </source>
</evidence>
<feature type="binding site" evidence="18">
    <location>
        <begin position="58"/>
        <end position="62"/>
    </location>
    <ligand>
        <name>(6S)-NADPHX</name>
        <dbReference type="ChEBI" id="CHEBI:64076"/>
    </ligand>
</feature>
<comment type="function">
    <text evidence="14 19">Bifunctional enzyme that catalyzes the epimerization of the S- and R-forms of NAD(P)HX and the dehydration of the S-form of NAD(P)HX at the expense of ADP, which is converted to AMP. This allows the repair of both epimers of NAD(P)HX, a damaged form of NAD(P)H that is a result of enzymatic or heat-dependent hydration.</text>
</comment>
<feature type="binding site" evidence="17">
    <location>
        <position position="319"/>
    </location>
    <ligand>
        <name>(6S)-NADPHX</name>
        <dbReference type="ChEBI" id="CHEBI:64076"/>
    </ligand>
</feature>
<comment type="similarity">
    <text evidence="3 19">In the N-terminal section; belongs to the NnrE/AIBP family.</text>
</comment>
<evidence type="ECO:0000256" key="10">
    <source>
        <dbReference type="ARBA" id="ARBA00023027"/>
    </source>
</evidence>
<dbReference type="InterPro" id="IPR036652">
    <property type="entry name" value="YjeF_N_dom_sf"/>
</dbReference>
<feature type="binding site" evidence="17">
    <location>
        <position position="256"/>
    </location>
    <ligand>
        <name>(6S)-NADPHX</name>
        <dbReference type="ChEBI" id="CHEBI:64076"/>
    </ligand>
</feature>
<evidence type="ECO:0000256" key="12">
    <source>
        <dbReference type="ARBA" id="ARBA00023239"/>
    </source>
</evidence>
<dbReference type="SUPFAM" id="SSF64153">
    <property type="entry name" value="YjeF N-terminal domain-like"/>
    <property type="match status" value="1"/>
</dbReference>
<dbReference type="HAMAP" id="MF_01966">
    <property type="entry name" value="NADHX_epimerase"/>
    <property type="match status" value="1"/>
</dbReference>